<comment type="similarity">
    <text evidence="2 7">Belongs to the MIP/aquaporin (TC 1.A.8) family.</text>
</comment>
<dbReference type="SUPFAM" id="SSF81338">
    <property type="entry name" value="Aquaporin-like"/>
    <property type="match status" value="1"/>
</dbReference>
<keyword evidence="10" id="KW-1185">Reference proteome</keyword>
<feature type="transmembrane region" description="Helical" evidence="8">
    <location>
        <begin position="153"/>
        <end position="172"/>
    </location>
</feature>
<evidence type="ECO:0000256" key="5">
    <source>
        <dbReference type="ARBA" id="ARBA00022989"/>
    </source>
</evidence>
<keyword evidence="4 7" id="KW-0812">Transmembrane</keyword>
<dbReference type="PRINTS" id="PR00783">
    <property type="entry name" value="MINTRINSICP"/>
</dbReference>
<evidence type="ECO:0000256" key="1">
    <source>
        <dbReference type="ARBA" id="ARBA00004141"/>
    </source>
</evidence>
<gene>
    <name evidence="9" type="ORF">G1C95_0895</name>
</gene>
<dbReference type="Pfam" id="PF00230">
    <property type="entry name" value="MIP"/>
    <property type="match status" value="1"/>
</dbReference>
<dbReference type="InterPro" id="IPR000425">
    <property type="entry name" value="MIP"/>
</dbReference>
<evidence type="ECO:0000256" key="4">
    <source>
        <dbReference type="ARBA" id="ARBA00022692"/>
    </source>
</evidence>
<comment type="caution">
    <text evidence="9">The sequence shown here is derived from an EMBL/GenBank/DDBJ whole genome shotgun (WGS) entry which is preliminary data.</text>
</comment>
<dbReference type="RefSeq" id="WP_169171745.1">
    <property type="nucleotide sequence ID" value="NZ_JAAIII010000002.1"/>
</dbReference>
<dbReference type="GO" id="GO:0005886">
    <property type="term" value="C:plasma membrane"/>
    <property type="evidence" value="ECO:0007669"/>
    <property type="project" value="TreeGrafter"/>
</dbReference>
<dbReference type="EMBL" id="JAAIII010000002">
    <property type="protein sequence ID" value="NMM93710.1"/>
    <property type="molecule type" value="Genomic_DNA"/>
</dbReference>
<keyword evidence="6 8" id="KW-0472">Membrane</keyword>
<dbReference type="InterPro" id="IPR023271">
    <property type="entry name" value="Aquaporin-like"/>
</dbReference>
<evidence type="ECO:0000256" key="3">
    <source>
        <dbReference type="ARBA" id="ARBA00022448"/>
    </source>
</evidence>
<reference evidence="9 10" key="1">
    <citation type="submission" date="2020-02" db="EMBL/GenBank/DDBJ databases">
        <title>Characterization of phylogenetic diversity of novel bifidobacterial species isolated in Czech ZOOs.</title>
        <authorList>
            <person name="Lugli G.A."/>
            <person name="Vera N.B."/>
            <person name="Ventura M."/>
        </authorList>
    </citation>
    <scope>NUCLEOTIDE SEQUENCE [LARGE SCALE GENOMIC DNA]</scope>
    <source>
        <strain evidence="9 10">DSM 109957</strain>
    </source>
</reference>
<dbReference type="InterPro" id="IPR050363">
    <property type="entry name" value="MIP/Aquaporin"/>
</dbReference>
<feature type="transmembrane region" description="Helical" evidence="8">
    <location>
        <begin position="41"/>
        <end position="61"/>
    </location>
</feature>
<sequence length="257" mass="26921">MTPSAWQIFGSEFLGTALMITIAVMVCGSRALPKTGAFKGDWINASLGWGLAVFVGVYAAWPTGGHLNPIVTLARVLRSCFDADTTLNGVALAEGGIPITAGNVLLYIIAQFIGAFVGACVGFAAIRRHFDEPAEPDAKLTIFCTKPALKSPLWNTVSEIICTCILVTWVFVNGGTPTQVGPLAVAFVITVLVMGMGGVSGAAMNPARDFSPRLAHFLLPIKGKGDSDWSYAWVPFVGPLIGGALGVLIPTIFGLIP</sequence>
<proteinExistence type="inferred from homology"/>
<dbReference type="PANTHER" id="PTHR43829">
    <property type="entry name" value="AQUAPORIN OR AQUAGLYCEROPORIN RELATED"/>
    <property type="match status" value="1"/>
</dbReference>
<feature type="transmembrane region" description="Helical" evidence="8">
    <location>
        <begin position="231"/>
        <end position="256"/>
    </location>
</feature>
<evidence type="ECO:0000256" key="6">
    <source>
        <dbReference type="ARBA" id="ARBA00023136"/>
    </source>
</evidence>
<organism evidence="9 10">
    <name type="scientific">Bifidobacterium oedipodis</name>
    <dbReference type="NCBI Taxonomy" id="2675322"/>
    <lineage>
        <taxon>Bacteria</taxon>
        <taxon>Bacillati</taxon>
        <taxon>Actinomycetota</taxon>
        <taxon>Actinomycetes</taxon>
        <taxon>Bifidobacteriales</taxon>
        <taxon>Bifidobacteriaceae</taxon>
        <taxon>Bifidobacterium</taxon>
    </lineage>
</organism>
<evidence type="ECO:0000256" key="7">
    <source>
        <dbReference type="RuleBase" id="RU000477"/>
    </source>
</evidence>
<dbReference type="Gene3D" id="1.20.1080.10">
    <property type="entry name" value="Glycerol uptake facilitator protein"/>
    <property type="match status" value="1"/>
</dbReference>
<dbReference type="GO" id="GO:0015254">
    <property type="term" value="F:glycerol channel activity"/>
    <property type="evidence" value="ECO:0007669"/>
    <property type="project" value="TreeGrafter"/>
</dbReference>
<feature type="transmembrane region" description="Helical" evidence="8">
    <location>
        <begin position="104"/>
        <end position="126"/>
    </location>
</feature>
<feature type="transmembrane region" description="Helical" evidence="8">
    <location>
        <begin position="184"/>
        <end position="204"/>
    </location>
</feature>
<evidence type="ECO:0000256" key="2">
    <source>
        <dbReference type="ARBA" id="ARBA00006175"/>
    </source>
</evidence>
<evidence type="ECO:0000256" key="8">
    <source>
        <dbReference type="SAM" id="Phobius"/>
    </source>
</evidence>
<comment type="subcellular location">
    <subcellularLocation>
        <location evidence="1">Membrane</location>
        <topology evidence="1">Multi-pass membrane protein</topology>
    </subcellularLocation>
</comment>
<dbReference type="Proteomes" id="UP000532194">
    <property type="component" value="Unassembled WGS sequence"/>
</dbReference>
<evidence type="ECO:0000313" key="9">
    <source>
        <dbReference type="EMBL" id="NMM93710.1"/>
    </source>
</evidence>
<protein>
    <submittedName>
        <fullName evidence="9">Glycerol transporter</fullName>
    </submittedName>
</protein>
<keyword evidence="3 7" id="KW-0813">Transport</keyword>
<accession>A0A7Y0ENU7</accession>
<dbReference type="AlphaFoldDB" id="A0A7Y0ENU7"/>
<keyword evidence="5 8" id="KW-1133">Transmembrane helix</keyword>
<evidence type="ECO:0000313" key="10">
    <source>
        <dbReference type="Proteomes" id="UP000532194"/>
    </source>
</evidence>
<name>A0A7Y0ENU7_9BIFI</name>
<dbReference type="PANTHER" id="PTHR43829:SF9">
    <property type="entry name" value="AQUAPORIN-9"/>
    <property type="match status" value="1"/>
</dbReference>
<feature type="transmembrane region" description="Helical" evidence="8">
    <location>
        <begin position="6"/>
        <end position="29"/>
    </location>
</feature>